<protein>
    <submittedName>
        <fullName evidence="1">Uncharacterized protein</fullName>
    </submittedName>
</protein>
<proteinExistence type="predicted"/>
<dbReference type="Proteomes" id="UP000255467">
    <property type="component" value="Unassembled WGS sequence"/>
</dbReference>
<dbReference type="RefSeq" id="WP_039816302.1">
    <property type="nucleotide sequence ID" value="NZ_UGRY01000002.1"/>
</dbReference>
<organism evidence="1 2">
    <name type="scientific">Nocardia otitidiscaviarum</name>
    <dbReference type="NCBI Taxonomy" id="1823"/>
    <lineage>
        <taxon>Bacteria</taxon>
        <taxon>Bacillati</taxon>
        <taxon>Actinomycetota</taxon>
        <taxon>Actinomycetes</taxon>
        <taxon>Mycobacteriales</taxon>
        <taxon>Nocardiaceae</taxon>
        <taxon>Nocardia</taxon>
    </lineage>
</organism>
<reference evidence="1 2" key="1">
    <citation type="submission" date="2018-06" db="EMBL/GenBank/DDBJ databases">
        <authorList>
            <consortium name="Pathogen Informatics"/>
            <person name="Doyle S."/>
        </authorList>
    </citation>
    <scope>NUCLEOTIDE SEQUENCE [LARGE SCALE GENOMIC DNA]</scope>
    <source>
        <strain evidence="1 2">NCTC1934</strain>
    </source>
</reference>
<name>A0A378YS36_9NOCA</name>
<keyword evidence="2" id="KW-1185">Reference proteome</keyword>
<dbReference type="OrthoDB" id="4558816at2"/>
<accession>A0A378YS36</accession>
<sequence>MVNEADSTAAAFRGQAAAGAFRMDTDAARGCAANFLRFAAAVEPQRSRAARTHRLTGFGGFDSARQLRCGFEHKGVELSRSLGELRDAAVRMAEVYLLAGGLIEEADHLPVDALRALAEGIDG</sequence>
<dbReference type="EMBL" id="UGRY01000002">
    <property type="protein sequence ID" value="SUA79360.1"/>
    <property type="molecule type" value="Genomic_DNA"/>
</dbReference>
<evidence type="ECO:0000313" key="2">
    <source>
        <dbReference type="Proteomes" id="UP000255467"/>
    </source>
</evidence>
<dbReference type="AlphaFoldDB" id="A0A378YS36"/>
<evidence type="ECO:0000313" key="1">
    <source>
        <dbReference type="EMBL" id="SUA79360.1"/>
    </source>
</evidence>
<gene>
    <name evidence="1" type="ORF">NCTC1934_03750</name>
</gene>